<evidence type="ECO:0000313" key="1">
    <source>
        <dbReference type="EMBL" id="NHZ40104.1"/>
    </source>
</evidence>
<organism evidence="1 2">
    <name type="scientific">Massilia aquatica</name>
    <dbReference type="NCBI Taxonomy" id="2609000"/>
    <lineage>
        <taxon>Bacteria</taxon>
        <taxon>Pseudomonadati</taxon>
        <taxon>Pseudomonadota</taxon>
        <taxon>Betaproteobacteria</taxon>
        <taxon>Burkholderiales</taxon>
        <taxon>Oxalobacteraceae</taxon>
        <taxon>Telluria group</taxon>
        <taxon>Massilia</taxon>
    </lineage>
</organism>
<evidence type="ECO:0000313" key="2">
    <source>
        <dbReference type="Proteomes" id="UP000819052"/>
    </source>
</evidence>
<sequence length="218" mass="24756">MSERPITPAEYFAVLNAPARRNPERSWAKPQERYRDPALSVKFEREQKGKINRCNSAISLVEYGKVGGSSTGETMLLTAKLGFPSVAGLRRVRRDEVRAPTFVKPDGLDLCLSCWKEWMSRDDTDLGIKNQSTLRGEGDGYGTVDTSQMRRDNEIAEATDAMVRSLKSSHQWAMRRKCGITRGNVWNFHQLDYVAEAQDACVELEKKLRTNIATRLLW</sequence>
<dbReference type="EMBL" id="VVIW01000003">
    <property type="protein sequence ID" value="NHZ40104.1"/>
    <property type="molecule type" value="Genomic_DNA"/>
</dbReference>
<comment type="caution">
    <text evidence="1">The sequence shown here is derived from an EMBL/GenBank/DDBJ whole genome shotgun (WGS) entry which is preliminary data.</text>
</comment>
<protein>
    <submittedName>
        <fullName evidence="1">Uncharacterized protein</fullName>
    </submittedName>
</protein>
<name>A0ABX0M1H2_9BURK</name>
<dbReference type="Proteomes" id="UP000819052">
    <property type="component" value="Unassembled WGS sequence"/>
</dbReference>
<reference evidence="1 2" key="1">
    <citation type="submission" date="2019-09" db="EMBL/GenBank/DDBJ databases">
        <title>Taxonomy of Antarctic Massilia spp.: description of Massilia rubra sp. nov., Massilia aquatica sp. nov., Massilia mucilaginosa sp. nov., Massilia frigida sp. nov. isolated from streams, lakes and regoliths.</title>
        <authorList>
            <person name="Holochova P."/>
            <person name="Sedlacek I."/>
            <person name="Kralova S."/>
            <person name="Maslanova I."/>
            <person name="Busse H.-J."/>
            <person name="Stankova E."/>
            <person name="Vrbovska V."/>
            <person name="Kovarovic V."/>
            <person name="Bartak M."/>
            <person name="Svec P."/>
            <person name="Pantucek R."/>
        </authorList>
    </citation>
    <scope>NUCLEOTIDE SEQUENCE [LARGE SCALE GENOMIC DNA]</scope>
    <source>
        <strain evidence="1 2">CCM 8693</strain>
    </source>
</reference>
<dbReference type="RefSeq" id="WP_167075951.1">
    <property type="nucleotide sequence ID" value="NZ_VVIW01000003.1"/>
</dbReference>
<accession>A0ABX0M1H2</accession>
<keyword evidence="2" id="KW-1185">Reference proteome</keyword>
<proteinExistence type="predicted"/>
<gene>
    <name evidence="1" type="ORF">F1609_08015</name>
</gene>